<dbReference type="Pfam" id="PF08808">
    <property type="entry name" value="RES"/>
    <property type="match status" value="1"/>
</dbReference>
<evidence type="ECO:0000313" key="3">
    <source>
        <dbReference type="Proteomes" id="UP001176478"/>
    </source>
</evidence>
<reference evidence="2" key="2">
    <citation type="journal article" date="2024" name="Int. J. Antimicrob. Agents">
        <title>Identification of a novel Providencia species showing multi-drug-resistant in three patients with hospital-acquired infection.</title>
        <authorList>
            <person name="Yang W."/>
            <person name="Chen J."/>
            <person name="Yang F."/>
            <person name="Ji P."/>
            <person name="Shen S."/>
            <person name="Yin D."/>
            <person name="Hu F."/>
        </authorList>
    </citation>
    <scope>NUCLEOTIDE SEQUENCE</scope>
    <source>
        <strain evidence="2">CRE-138-0111</strain>
    </source>
</reference>
<dbReference type="Proteomes" id="UP001176478">
    <property type="component" value="Unassembled WGS sequence"/>
</dbReference>
<feature type="domain" description="RES" evidence="1">
    <location>
        <begin position="208"/>
        <end position="354"/>
    </location>
</feature>
<dbReference type="EMBL" id="JAUQTG010000001">
    <property type="protein sequence ID" value="MDO7855246.1"/>
    <property type="molecule type" value="Genomic_DNA"/>
</dbReference>
<accession>A0ABT9AMH9</accession>
<evidence type="ECO:0000313" key="2">
    <source>
        <dbReference type="EMBL" id="MDO7855246.1"/>
    </source>
</evidence>
<protein>
    <submittedName>
        <fullName evidence="2">RES family NAD+ phosphorylase</fullName>
    </submittedName>
</protein>
<proteinExistence type="predicted"/>
<evidence type="ECO:0000259" key="1">
    <source>
        <dbReference type="SMART" id="SM00953"/>
    </source>
</evidence>
<keyword evidence="3" id="KW-1185">Reference proteome</keyword>
<reference evidence="2" key="1">
    <citation type="submission" date="2023-07" db="EMBL/GenBank/DDBJ databases">
        <authorList>
            <person name="Yang W."/>
            <person name="Chen J."/>
            <person name="Ji P."/>
            <person name="Hu F."/>
        </authorList>
    </citation>
    <scope>NUCLEOTIDE SEQUENCE</scope>
    <source>
        <strain evidence="2">CRE-138-0111</strain>
    </source>
</reference>
<dbReference type="InterPro" id="IPR014914">
    <property type="entry name" value="RES_dom"/>
</dbReference>
<comment type="caution">
    <text evidence="2">The sequence shown here is derived from an EMBL/GenBank/DDBJ whole genome shotgun (WGS) entry which is preliminary data.</text>
</comment>
<name>A0ABT9AMH9_9GAMM</name>
<dbReference type="SMART" id="SM00953">
    <property type="entry name" value="RES"/>
    <property type="match status" value="1"/>
</dbReference>
<organism evidence="2 3">
    <name type="scientific">Providencia huashanensis</name>
    <dbReference type="NCBI Taxonomy" id="3037798"/>
    <lineage>
        <taxon>Bacteria</taxon>
        <taxon>Pseudomonadati</taxon>
        <taxon>Pseudomonadota</taxon>
        <taxon>Gammaproteobacteria</taxon>
        <taxon>Enterobacterales</taxon>
        <taxon>Morganellaceae</taxon>
        <taxon>Providencia</taxon>
    </lineage>
</organism>
<sequence length="389" mass="44313">MKICIEHILEANVLELAVSKNEMAECCTCNNTNICIDSECPDLHNMLRAIIRYFYDEWRYNRHLGGDDTHSSIIQESNFIFKDEVFLNKERAADLDGDFWSMEPYFDDDIGVSLFAGYSDGMQNMPLESIINDEDRNITSLQNKLEISNYYEHEDFIKNSISKYVGEFDYILKEDDELYRARVGYANSRAAFSGGFTRVEVKYYSPFCGDKISAVPPLIANEGRANRTGVSFLYCATDEYTAISEVRPHPSDIVSIAKFTTKSNLKLFDLSYPHLINYYHCETSLKKLRTYATIAKIFNVATPPSQKGRYLVTQLIANAIRQLGYDGIIFSSTVGTGKNIVIFTPEKASVIEGSEYVVNISSVSYKYKEERVIGKDDAHAIYTDEFATW</sequence>
<gene>
    <name evidence="2" type="ORF">Q5E86_02415</name>
</gene>